<dbReference type="Proteomes" id="UP001237642">
    <property type="component" value="Unassembled WGS sequence"/>
</dbReference>
<name>A0AAD8HIZ5_9APIA</name>
<dbReference type="EMBL" id="JAUIZM010000008">
    <property type="protein sequence ID" value="KAK1368197.1"/>
    <property type="molecule type" value="Genomic_DNA"/>
</dbReference>
<dbReference type="PANTHER" id="PTHR34197">
    <property type="entry name" value="OS04G0591300 PROTEIN"/>
    <property type="match status" value="1"/>
</dbReference>
<reference evidence="2" key="2">
    <citation type="submission" date="2023-05" db="EMBL/GenBank/DDBJ databases">
        <authorList>
            <person name="Schelkunov M.I."/>
        </authorList>
    </citation>
    <scope>NUCLEOTIDE SEQUENCE</scope>
    <source>
        <strain evidence="2">Hsosn_3</strain>
        <tissue evidence="2">Leaf</tissue>
    </source>
</reference>
<keyword evidence="3" id="KW-1185">Reference proteome</keyword>
<evidence type="ECO:0000313" key="3">
    <source>
        <dbReference type="Proteomes" id="UP001237642"/>
    </source>
</evidence>
<dbReference type="PANTHER" id="PTHR34197:SF2">
    <property type="entry name" value="OS04G0591300 PROTEIN"/>
    <property type="match status" value="1"/>
</dbReference>
<accession>A0AAD8HIZ5</accession>
<reference evidence="2" key="1">
    <citation type="submission" date="2023-02" db="EMBL/GenBank/DDBJ databases">
        <title>Genome of toxic invasive species Heracleum sosnowskyi carries increased number of genes despite the absence of recent whole-genome duplications.</title>
        <authorList>
            <person name="Schelkunov M."/>
            <person name="Shtratnikova V."/>
            <person name="Makarenko M."/>
            <person name="Klepikova A."/>
            <person name="Omelchenko D."/>
            <person name="Novikova G."/>
            <person name="Obukhova E."/>
            <person name="Bogdanov V."/>
            <person name="Penin A."/>
            <person name="Logacheva M."/>
        </authorList>
    </citation>
    <scope>NUCLEOTIDE SEQUENCE</scope>
    <source>
        <strain evidence="2">Hsosn_3</strain>
        <tissue evidence="2">Leaf</tissue>
    </source>
</reference>
<evidence type="ECO:0000256" key="1">
    <source>
        <dbReference type="SAM" id="MobiDB-lite"/>
    </source>
</evidence>
<evidence type="ECO:0000313" key="2">
    <source>
        <dbReference type="EMBL" id="KAK1368197.1"/>
    </source>
</evidence>
<dbReference type="AlphaFoldDB" id="A0AAD8HIZ5"/>
<feature type="region of interest" description="Disordered" evidence="1">
    <location>
        <begin position="103"/>
        <end position="218"/>
    </location>
</feature>
<gene>
    <name evidence="2" type="ORF">POM88_034289</name>
</gene>
<protein>
    <submittedName>
        <fullName evidence="2">Chromatin remodeling 31</fullName>
    </submittedName>
</protein>
<comment type="caution">
    <text evidence="2">The sequence shown here is derived from an EMBL/GenBank/DDBJ whole genome shotgun (WGS) entry which is preliminary data.</text>
</comment>
<feature type="compositionally biased region" description="Basic and acidic residues" evidence="1">
    <location>
        <begin position="144"/>
        <end position="161"/>
    </location>
</feature>
<proteinExistence type="predicted"/>
<organism evidence="2 3">
    <name type="scientific">Heracleum sosnowskyi</name>
    <dbReference type="NCBI Taxonomy" id="360622"/>
    <lineage>
        <taxon>Eukaryota</taxon>
        <taxon>Viridiplantae</taxon>
        <taxon>Streptophyta</taxon>
        <taxon>Embryophyta</taxon>
        <taxon>Tracheophyta</taxon>
        <taxon>Spermatophyta</taxon>
        <taxon>Magnoliopsida</taxon>
        <taxon>eudicotyledons</taxon>
        <taxon>Gunneridae</taxon>
        <taxon>Pentapetalae</taxon>
        <taxon>asterids</taxon>
        <taxon>campanulids</taxon>
        <taxon>Apiales</taxon>
        <taxon>Apiaceae</taxon>
        <taxon>Apioideae</taxon>
        <taxon>apioid superclade</taxon>
        <taxon>Tordylieae</taxon>
        <taxon>Tordyliinae</taxon>
        <taxon>Heracleum</taxon>
    </lineage>
</organism>
<sequence length="218" mass="23991">MACLLDEEEIFKCPTHPSKRRRTGICPTCLRDRLKTLCPNCANTRPCECCPADTSASTSSSSTFSFFSSVPSGDTQPTMRKSRSLAIPFLRSRSKYAPNLEFTAEKPPLPTAPTNKNIPAAGSGGSSRGKSTSLLSMFKKSKKVREEVEKEKEEDSSKKSNDFMLMMKRSRSVSVAFGSRAGESKAAKTRGWHFPSPFRHSSKTAKVLEEHQSSAIKV</sequence>